<organism evidence="2 3">
    <name type="scientific">Diabrotica balteata</name>
    <name type="common">Banded cucumber beetle</name>
    <dbReference type="NCBI Taxonomy" id="107213"/>
    <lineage>
        <taxon>Eukaryota</taxon>
        <taxon>Metazoa</taxon>
        <taxon>Ecdysozoa</taxon>
        <taxon>Arthropoda</taxon>
        <taxon>Hexapoda</taxon>
        <taxon>Insecta</taxon>
        <taxon>Pterygota</taxon>
        <taxon>Neoptera</taxon>
        <taxon>Endopterygota</taxon>
        <taxon>Coleoptera</taxon>
        <taxon>Polyphaga</taxon>
        <taxon>Cucujiformia</taxon>
        <taxon>Chrysomeloidea</taxon>
        <taxon>Chrysomelidae</taxon>
        <taxon>Galerucinae</taxon>
        <taxon>Diabroticina</taxon>
        <taxon>Diabroticites</taxon>
        <taxon>Diabrotica</taxon>
    </lineage>
</organism>
<feature type="region of interest" description="Disordered" evidence="1">
    <location>
        <begin position="548"/>
        <end position="575"/>
    </location>
</feature>
<feature type="compositionally biased region" description="Basic residues" evidence="1">
    <location>
        <begin position="1213"/>
        <end position="1222"/>
    </location>
</feature>
<sequence length="1974" mass="217680">MSQEATTPEDLSVGKEEEFNLTPEVQLQEKTLEEIVVTEQATIPEDLSVSREEELNLTPEVPLKEHILEEPVVTQEATIPEDLSVSKEEEFNISPEVQSQEQTVEELVVTHEATIPEDLSVSREELNLSPEVPIKEQIVEEPVVSQEATILEGISVTREEEFNSTQNVLPEEQLYEGEPPVTQEVTLCTEEHVVAKEEQLLENISDSKEEEFNLTREVQSEKLLHFEEHVLSQEVTASEPVFSNEQFEVVSEAESEEHEPAVIEETTMLEQSIVSTELDVQIHSEEQLQAEECITTTETTLTPCITNEDCRLPLERKLEEQPQEEEPRVTQEETISEKPLSINEEIRLNEQESMKDVLVIHDAQQEEPVVSSEELTLSQNIQLEKESSEEVSVDIDDKLVEEDSEHDMEGINPSPQQSECLIKEQSPEVLETSIVEQPVDSNEQALDLTQDVHSENQVCFTFDEEESIAETCAPKQESSMVNEAQSQVLVAEQESAVIQPKENLETAFVTEVDANESLQSIEEPPLIEEVVEEICISPEEKLTVIHKNKSIEEHEHTKPNTETQSTNSERHSTDTAATTVIKKLKSRFYEITALNVHQKTRPNQSGSEGNNEAQLSVIQKASGVVADKKLDVIQETQANKEPTVIQELKLIQEPQLGKVEECIHHEDSQSSVLSEPAPRSSTLSDEKDNQYRTKLSAMEDCLEKPIANQEFGVTSEREIAFHEAPKHSNTAGDSADLTAKKISDSSIKDPEEPAKKLPDSIFKIPASCVSKSEVRYKKNTFEHRLEPKKYINFTDLDEEDVSLNDLVTDIVHKLNQDDSDKNQEDLDIELEEEIIDISVKSRSPKVGLSKAIQSDMLSFEDDACRIKNFTEPSYSENITGLEKSGENSQSPIENKSDKTQKVEEYPKELEIHCANSNDSFKFCIQTNLSNLSRSEEISAIALATMSELKCDPEPVTINNNVPADDLPKPDMFPEKLSETEMVAIEGNLTVMSEKDLGDAQVEITSEKVISPKKPITLSNFSMDFSESTSENDKSLDTHSKGTEFTSRAITKELKPRANVKKINAYNQGELLDILEGNDPSKKAPEFQTQPKIVDDVECDFDEIISKNLISKDYLKSFDEDKSAPSSSKLFDRLSEVKGESTRQETIAETLPKQKSKSKPVILSEKIIKPAPEAKKVVPSSDSTVNENEDLKTFVIPNIKKHIEEEDPPPAPKPNRKSRAKPSCKAKILQQTIITPSGEVLQPTVCLPKKKTILISPAASPVATRVSVEAGPSPTVSKTQIITAGARPTISTTPTSQDDNVFDIFNMPIVLSDQILTPESIESMPIVIDNNASANARTQSSTIQSSTLTPTTKLTLPKSTTGYTRTIIPTKTVTQPQKIIAKPKILQSATVKQPVSQGKVLPAGVLPRGAKPGTYFFLSQGAPGSPQQKLIAKKTIVKRTVPIANIASKFPEGTGNKVMIVTDQQGQQQRVLFNPNNQRLLSYSTLQGSKIVKNVLKSNLIQKNISSVIKNEVGPSKSPTHIVQKVLPTSNQMMSVPSTSRTVKTVVRKVSPSTSKLPTTVKNSKTILLTGKNGQTIKKIAVAEDDIDKQVAEQLEAIKASSGLQFGSQTRPDVPSTSKQPIQKPQIRRSYAKKDFKPKPPVVTTISETPPCAPPPLTVSKKQTVPAPEPKKVVQVQEEPPVQVERPLQQMILEQPDGTIRTITEGEIIGFPSENISGETNSYVFMTLDSTGNLTPVSNEVLRKLNPNLAVDGDLNNYVLQIGSADNGEGNQLAALGQPAAVKSSNPIEQLSTGAPKVDNGKTELPLTLPMTIEQQLPITIEPQRPLSQSLHVPLPETPVINMEVASSNGDQPQHILVSGDSLAAQKFLESLSGTTDLATLIANADGKSILIQTDNQQILINTSTDHQMLSNVPENTESGRNPIFATHSNKTDILAAALADTDVFSTQPSRGAQLSPNHALYPINVSNVLETSLT</sequence>
<evidence type="ECO:0000313" key="2">
    <source>
        <dbReference type="EMBL" id="CAG9839886.1"/>
    </source>
</evidence>
<feature type="region of interest" description="Disordered" evidence="1">
    <location>
        <begin position="725"/>
        <end position="754"/>
    </location>
</feature>
<proteinExistence type="predicted"/>
<feature type="compositionally biased region" description="Basic and acidic residues" evidence="1">
    <location>
        <begin position="548"/>
        <end position="559"/>
    </location>
</feature>
<accession>A0A9N9T9X1</accession>
<feature type="region of interest" description="Disordered" evidence="1">
    <location>
        <begin position="876"/>
        <end position="901"/>
    </location>
</feature>
<reference evidence="2" key="1">
    <citation type="submission" date="2022-01" db="EMBL/GenBank/DDBJ databases">
        <authorList>
            <person name="King R."/>
        </authorList>
    </citation>
    <scope>NUCLEOTIDE SEQUENCE</scope>
</reference>
<feature type="region of interest" description="Disordered" evidence="1">
    <location>
        <begin position="1602"/>
        <end position="1665"/>
    </location>
</feature>
<feature type="compositionally biased region" description="Polar residues" evidence="1">
    <location>
        <begin position="1602"/>
        <end position="1622"/>
    </location>
</feature>
<evidence type="ECO:0000313" key="3">
    <source>
        <dbReference type="Proteomes" id="UP001153709"/>
    </source>
</evidence>
<feature type="region of interest" description="Disordered" evidence="1">
    <location>
        <begin position="1200"/>
        <end position="1222"/>
    </location>
</feature>
<dbReference type="OrthoDB" id="6381815at2759"/>
<evidence type="ECO:0000256" key="1">
    <source>
        <dbReference type="SAM" id="MobiDB-lite"/>
    </source>
</evidence>
<feature type="region of interest" description="Disordered" evidence="1">
    <location>
        <begin position="666"/>
        <end position="690"/>
    </location>
</feature>
<dbReference type="Proteomes" id="UP001153709">
    <property type="component" value="Chromosome 8"/>
</dbReference>
<protein>
    <submittedName>
        <fullName evidence="2">Uncharacterized protein</fullName>
    </submittedName>
</protein>
<name>A0A9N9T9X1_DIABA</name>
<keyword evidence="3" id="KW-1185">Reference proteome</keyword>
<feature type="compositionally biased region" description="Basic and acidic residues" evidence="1">
    <location>
        <begin position="738"/>
        <end position="754"/>
    </location>
</feature>
<dbReference type="EMBL" id="OU898283">
    <property type="protein sequence ID" value="CAG9839886.1"/>
    <property type="molecule type" value="Genomic_DNA"/>
</dbReference>
<feature type="compositionally biased region" description="Polar residues" evidence="1">
    <location>
        <begin position="669"/>
        <end position="683"/>
    </location>
</feature>
<gene>
    <name evidence="2" type="ORF">DIABBA_LOCUS12608</name>
</gene>